<evidence type="ECO:0000256" key="2">
    <source>
        <dbReference type="SAM" id="MobiDB-lite"/>
    </source>
</evidence>
<dbReference type="AlphaFoldDB" id="A0A518FU67"/>
<evidence type="ECO:0000313" key="4">
    <source>
        <dbReference type="Proteomes" id="UP000320839"/>
    </source>
</evidence>
<accession>A0A518FU67</accession>
<organism evidence="3 4">
    <name type="scientific">Gimesia panareensis</name>
    <dbReference type="NCBI Taxonomy" id="2527978"/>
    <lineage>
        <taxon>Bacteria</taxon>
        <taxon>Pseudomonadati</taxon>
        <taxon>Planctomycetota</taxon>
        <taxon>Planctomycetia</taxon>
        <taxon>Planctomycetales</taxon>
        <taxon>Planctomycetaceae</taxon>
        <taxon>Gimesia</taxon>
    </lineage>
</organism>
<dbReference type="InterPro" id="IPR009078">
    <property type="entry name" value="Ferritin-like_SF"/>
</dbReference>
<feature type="region of interest" description="Disordered" evidence="2">
    <location>
        <begin position="28"/>
        <end position="96"/>
    </location>
</feature>
<evidence type="ECO:0000256" key="1">
    <source>
        <dbReference type="SAM" id="Coils"/>
    </source>
</evidence>
<protein>
    <submittedName>
        <fullName evidence="3">Uncharacterized protein</fullName>
    </submittedName>
</protein>
<dbReference type="SUPFAM" id="SSF47240">
    <property type="entry name" value="Ferritin-like"/>
    <property type="match status" value="1"/>
</dbReference>
<dbReference type="Proteomes" id="UP000320839">
    <property type="component" value="Chromosome"/>
</dbReference>
<feature type="compositionally biased region" description="Basic and acidic residues" evidence="2">
    <location>
        <begin position="38"/>
        <end position="96"/>
    </location>
</feature>
<dbReference type="RefSeq" id="WP_145457804.1">
    <property type="nucleotide sequence ID" value="NZ_CP036317.1"/>
</dbReference>
<sequence>MKSVLTTTLLVLLAVVLFAAGNIMSSEKPVRAPIPGEEGFRSPPQDRDFFLTRADERDRERRPERPAHPPRDHHEMHERHRERPHDEPRNFEREMDQQRHRIQNMHVAAEHLDQAGLHDLAHRIHQEANETEQHLRARIERQQRPEHHPPHPGPEVLELLEQLRNEVHELKREVHELRETVARQAEQPKKG</sequence>
<dbReference type="OrthoDB" id="9989286at2"/>
<dbReference type="EMBL" id="CP036317">
    <property type="protein sequence ID" value="QDV19879.1"/>
    <property type="molecule type" value="Genomic_DNA"/>
</dbReference>
<gene>
    <name evidence="3" type="ORF">Pan153_45480</name>
</gene>
<evidence type="ECO:0000313" key="3">
    <source>
        <dbReference type="EMBL" id="QDV19879.1"/>
    </source>
</evidence>
<keyword evidence="1" id="KW-0175">Coiled coil</keyword>
<name>A0A518FU67_9PLAN</name>
<reference evidence="3 4" key="1">
    <citation type="submission" date="2019-02" db="EMBL/GenBank/DDBJ databases">
        <title>Deep-cultivation of Planctomycetes and their phenomic and genomic characterization uncovers novel biology.</title>
        <authorList>
            <person name="Wiegand S."/>
            <person name="Jogler M."/>
            <person name="Boedeker C."/>
            <person name="Pinto D."/>
            <person name="Vollmers J."/>
            <person name="Rivas-Marin E."/>
            <person name="Kohn T."/>
            <person name="Peeters S.H."/>
            <person name="Heuer A."/>
            <person name="Rast P."/>
            <person name="Oberbeckmann S."/>
            <person name="Bunk B."/>
            <person name="Jeske O."/>
            <person name="Meyerdierks A."/>
            <person name="Storesund J.E."/>
            <person name="Kallscheuer N."/>
            <person name="Luecker S."/>
            <person name="Lage O.M."/>
            <person name="Pohl T."/>
            <person name="Merkel B.J."/>
            <person name="Hornburger P."/>
            <person name="Mueller R.-W."/>
            <person name="Bruemmer F."/>
            <person name="Labrenz M."/>
            <person name="Spormann A.M."/>
            <person name="Op den Camp H."/>
            <person name="Overmann J."/>
            <person name="Amann R."/>
            <person name="Jetten M.S.M."/>
            <person name="Mascher T."/>
            <person name="Medema M.H."/>
            <person name="Devos D.P."/>
            <person name="Kaster A.-K."/>
            <person name="Ovreas L."/>
            <person name="Rohde M."/>
            <person name="Galperin M.Y."/>
            <person name="Jogler C."/>
        </authorList>
    </citation>
    <scope>NUCLEOTIDE SEQUENCE [LARGE SCALE GENOMIC DNA]</scope>
    <source>
        <strain evidence="3 4">Pan153</strain>
    </source>
</reference>
<proteinExistence type="predicted"/>
<feature type="coiled-coil region" evidence="1">
    <location>
        <begin position="153"/>
        <end position="187"/>
    </location>
</feature>